<evidence type="ECO:0000313" key="12">
    <source>
        <dbReference type="Proteomes" id="UP000094236"/>
    </source>
</evidence>
<evidence type="ECO:0000256" key="3">
    <source>
        <dbReference type="ARBA" id="ARBA00019615"/>
    </source>
</evidence>
<dbReference type="Pfam" id="PF08633">
    <property type="entry name" value="Rox3"/>
    <property type="match status" value="1"/>
</dbReference>
<evidence type="ECO:0000256" key="10">
    <source>
        <dbReference type="SAM" id="MobiDB-lite"/>
    </source>
</evidence>
<dbReference type="OrthoDB" id="2160599at2759"/>
<dbReference type="EMBL" id="KV454012">
    <property type="protein sequence ID" value="ODV97190.1"/>
    <property type="molecule type" value="Genomic_DNA"/>
</dbReference>
<comment type="subcellular location">
    <subcellularLocation>
        <location evidence="1 9">Nucleus</location>
    </subcellularLocation>
</comment>
<keyword evidence="7 9" id="KW-0539">Nucleus</keyword>
<evidence type="ECO:0000256" key="8">
    <source>
        <dbReference type="ARBA" id="ARBA00032018"/>
    </source>
</evidence>
<evidence type="ECO:0000313" key="11">
    <source>
        <dbReference type="EMBL" id="ODV97190.1"/>
    </source>
</evidence>
<keyword evidence="4 9" id="KW-0805">Transcription regulation</keyword>
<dbReference type="GO" id="GO:0016592">
    <property type="term" value="C:mediator complex"/>
    <property type="evidence" value="ECO:0007669"/>
    <property type="project" value="InterPro"/>
</dbReference>
<reference evidence="12" key="1">
    <citation type="submission" date="2016-05" db="EMBL/GenBank/DDBJ databases">
        <title>Comparative genomics of biotechnologically important yeasts.</title>
        <authorList>
            <consortium name="DOE Joint Genome Institute"/>
            <person name="Riley R."/>
            <person name="Haridas S."/>
            <person name="Wolfe K.H."/>
            <person name="Lopes M.R."/>
            <person name="Hittinger C.T."/>
            <person name="Goker M."/>
            <person name="Salamov A."/>
            <person name="Wisecaver J."/>
            <person name="Long T.M."/>
            <person name="Aerts A.L."/>
            <person name="Barry K."/>
            <person name="Choi C."/>
            <person name="Clum A."/>
            <person name="Coughlan A.Y."/>
            <person name="Deshpande S."/>
            <person name="Douglass A.P."/>
            <person name="Hanson S.J."/>
            <person name="Klenk H.-P."/>
            <person name="Labutti K."/>
            <person name="Lapidus A."/>
            <person name="Lindquist E."/>
            <person name="Lipzen A."/>
            <person name="Meier-Kolthoff J.P."/>
            <person name="Ohm R.A."/>
            <person name="Otillar R.P."/>
            <person name="Pangilinan J."/>
            <person name="Peng Y."/>
            <person name="Rokas A."/>
            <person name="Rosa C.A."/>
            <person name="Scheuner C."/>
            <person name="Sibirny A.A."/>
            <person name="Slot J.C."/>
            <person name="Stielow J.B."/>
            <person name="Sun H."/>
            <person name="Kurtzman C.P."/>
            <person name="Blackwell M."/>
            <person name="Grigoriev I.V."/>
            <person name="Jeffries T.W."/>
        </authorList>
    </citation>
    <scope>NUCLEOTIDE SEQUENCE [LARGE SCALE GENOMIC DNA]</scope>
    <source>
        <strain evidence="12">NRRL Y-2460</strain>
    </source>
</reference>
<dbReference type="GO" id="GO:0003712">
    <property type="term" value="F:transcription coregulator activity"/>
    <property type="evidence" value="ECO:0007669"/>
    <property type="project" value="InterPro"/>
</dbReference>
<dbReference type="AlphaFoldDB" id="A0A1E4TZM0"/>
<evidence type="ECO:0000256" key="9">
    <source>
        <dbReference type="RuleBase" id="RU364151"/>
    </source>
</evidence>
<dbReference type="InterPro" id="IPR013942">
    <property type="entry name" value="Mediator_Med19_fun"/>
</dbReference>
<dbReference type="PANTHER" id="PTHR28270:SF1">
    <property type="entry name" value="MEDIATOR OF RNA POLYMERASE II TRANSCRIPTION SUBUNIT 19"/>
    <property type="match status" value="1"/>
</dbReference>
<keyword evidence="12" id="KW-1185">Reference proteome</keyword>
<keyword evidence="6 9" id="KW-0804">Transcription</keyword>
<protein>
    <recommendedName>
        <fullName evidence="3 9">Mediator of RNA polymerase II transcription subunit 19</fullName>
    </recommendedName>
    <alternativeName>
        <fullName evidence="8 9">Mediator complex subunit 19</fullName>
    </alternativeName>
</protein>
<dbReference type="Proteomes" id="UP000094236">
    <property type="component" value="Unassembled WGS sequence"/>
</dbReference>
<evidence type="ECO:0000256" key="6">
    <source>
        <dbReference type="ARBA" id="ARBA00023163"/>
    </source>
</evidence>
<evidence type="ECO:0000256" key="1">
    <source>
        <dbReference type="ARBA" id="ARBA00004123"/>
    </source>
</evidence>
<keyword evidence="5 9" id="KW-0010">Activator</keyword>
<comment type="function">
    <text evidence="9">Component of the Mediator complex, a coactivator involved in the regulated transcription of nearly all RNA polymerase II-dependent genes. Mediator functions as a bridge to convey information from gene-specific regulatory proteins to the basal RNA polymerase II transcription machinery. Mediator is recruited to promoters by direct interactions with regulatory proteins and serves as a scaffold for the assembly of a functional preinitiation complex with RNA polymerase II and the general transcription factors.</text>
</comment>
<sequence>MAIMNEDNIANTQDDALQNNRNNNYYFIDKTKIYEPLLPSPSSNLIALYGLNDISKSVARTNPDGSKGVKLRKSYKNHIADLPGRHNIQKEHNLSMIAFAPRAEDNSSVVDIKPLDDSYLKSCLNFEKTPLAGIPGFDVSQLGMDDSGNDERRKKRKDANNTDSGDVKRRHIA</sequence>
<organism evidence="11 12">
    <name type="scientific">Pachysolen tannophilus NRRL Y-2460</name>
    <dbReference type="NCBI Taxonomy" id="669874"/>
    <lineage>
        <taxon>Eukaryota</taxon>
        <taxon>Fungi</taxon>
        <taxon>Dikarya</taxon>
        <taxon>Ascomycota</taxon>
        <taxon>Saccharomycotina</taxon>
        <taxon>Pichiomycetes</taxon>
        <taxon>Pachysolenaceae</taxon>
        <taxon>Pachysolen</taxon>
    </lineage>
</organism>
<gene>
    <name evidence="9" type="primary">MED19</name>
    <name evidence="11" type="ORF">PACTADRAFT_1766</name>
</gene>
<evidence type="ECO:0000256" key="2">
    <source>
        <dbReference type="ARBA" id="ARBA00009259"/>
    </source>
</evidence>
<dbReference type="GO" id="GO:0070847">
    <property type="term" value="C:core mediator complex"/>
    <property type="evidence" value="ECO:0007669"/>
    <property type="project" value="TreeGrafter"/>
</dbReference>
<accession>A0A1E4TZM0</accession>
<evidence type="ECO:0000256" key="4">
    <source>
        <dbReference type="ARBA" id="ARBA00023015"/>
    </source>
</evidence>
<comment type="subunit">
    <text evidence="9">Component of the Mediator complex.</text>
</comment>
<proteinExistence type="inferred from homology"/>
<evidence type="ECO:0000256" key="5">
    <source>
        <dbReference type="ARBA" id="ARBA00023159"/>
    </source>
</evidence>
<comment type="similarity">
    <text evidence="2 9">Belongs to the Mediator complex subunit 19 family.</text>
</comment>
<name>A0A1E4TZM0_PACTA</name>
<dbReference type="GO" id="GO:0006357">
    <property type="term" value="P:regulation of transcription by RNA polymerase II"/>
    <property type="evidence" value="ECO:0007669"/>
    <property type="project" value="InterPro"/>
</dbReference>
<evidence type="ECO:0000256" key="7">
    <source>
        <dbReference type="ARBA" id="ARBA00023242"/>
    </source>
</evidence>
<dbReference type="STRING" id="669874.A0A1E4TZM0"/>
<dbReference type="PANTHER" id="PTHR28270">
    <property type="entry name" value="MEDIATOR OF RNA POLYMERASE II TRANSCRIPTION SUBUNIT 19"/>
    <property type="match status" value="1"/>
</dbReference>
<feature type="region of interest" description="Disordered" evidence="10">
    <location>
        <begin position="137"/>
        <end position="173"/>
    </location>
</feature>